<dbReference type="EC" id="2.7.13.3" evidence="2"/>
<evidence type="ECO:0000259" key="11">
    <source>
        <dbReference type="SMART" id="SM00387"/>
    </source>
</evidence>
<dbReference type="SUPFAM" id="SSF55874">
    <property type="entry name" value="ATPase domain of HSP90 chaperone/DNA topoisomerase II/histidine kinase"/>
    <property type="match status" value="1"/>
</dbReference>
<feature type="transmembrane region" description="Helical" evidence="10">
    <location>
        <begin position="172"/>
        <end position="195"/>
    </location>
</feature>
<feature type="domain" description="Histidine kinase/HSP90-like ATPase" evidence="11">
    <location>
        <begin position="342"/>
        <end position="432"/>
    </location>
</feature>
<dbReference type="GO" id="GO:0016020">
    <property type="term" value="C:membrane"/>
    <property type="evidence" value="ECO:0007669"/>
    <property type="project" value="InterPro"/>
</dbReference>
<dbReference type="PANTHER" id="PTHR24421">
    <property type="entry name" value="NITRATE/NITRITE SENSOR PROTEIN NARX-RELATED"/>
    <property type="match status" value="1"/>
</dbReference>
<evidence type="ECO:0000256" key="6">
    <source>
        <dbReference type="ARBA" id="ARBA00022777"/>
    </source>
</evidence>
<evidence type="ECO:0000256" key="4">
    <source>
        <dbReference type="ARBA" id="ARBA00022679"/>
    </source>
</evidence>
<dbReference type="SMART" id="SM00387">
    <property type="entry name" value="HATPase_c"/>
    <property type="match status" value="1"/>
</dbReference>
<feature type="transmembrane region" description="Helical" evidence="10">
    <location>
        <begin position="31"/>
        <end position="54"/>
    </location>
</feature>
<dbReference type="GO" id="GO:0046983">
    <property type="term" value="F:protein dimerization activity"/>
    <property type="evidence" value="ECO:0007669"/>
    <property type="project" value="InterPro"/>
</dbReference>
<dbReference type="InterPro" id="IPR025828">
    <property type="entry name" value="Put_sensor_dom"/>
</dbReference>
<keyword evidence="5" id="KW-0547">Nucleotide-binding</keyword>
<keyword evidence="13" id="KW-1185">Reference proteome</keyword>
<keyword evidence="10" id="KW-0812">Transmembrane</keyword>
<dbReference type="Gene3D" id="3.30.565.10">
    <property type="entry name" value="Histidine kinase-like ATPase, C-terminal domain"/>
    <property type="match status" value="1"/>
</dbReference>
<comment type="catalytic activity">
    <reaction evidence="1">
        <text>ATP + protein L-histidine = ADP + protein N-phospho-L-histidine.</text>
        <dbReference type="EC" id="2.7.13.3"/>
    </reaction>
</comment>
<feature type="transmembrane region" description="Helical" evidence="10">
    <location>
        <begin position="133"/>
        <end position="166"/>
    </location>
</feature>
<comment type="caution">
    <text evidence="12">The sequence shown here is derived from an EMBL/GenBank/DDBJ whole genome shotgun (WGS) entry which is preliminary data.</text>
</comment>
<keyword evidence="3" id="KW-0597">Phosphoprotein</keyword>
<evidence type="ECO:0000256" key="7">
    <source>
        <dbReference type="ARBA" id="ARBA00022840"/>
    </source>
</evidence>
<reference evidence="12" key="1">
    <citation type="submission" date="2021-01" db="EMBL/GenBank/DDBJ databases">
        <title>Whole genome shotgun sequence of Virgisporangium aliadipatigenens NBRC 105644.</title>
        <authorList>
            <person name="Komaki H."/>
            <person name="Tamura T."/>
        </authorList>
    </citation>
    <scope>NUCLEOTIDE SEQUENCE</scope>
    <source>
        <strain evidence="12">NBRC 105644</strain>
    </source>
</reference>
<dbReference type="Pfam" id="PF13796">
    <property type="entry name" value="Sensor"/>
    <property type="match status" value="1"/>
</dbReference>
<dbReference type="InterPro" id="IPR050482">
    <property type="entry name" value="Sensor_HK_TwoCompSys"/>
</dbReference>
<evidence type="ECO:0000256" key="5">
    <source>
        <dbReference type="ARBA" id="ARBA00022741"/>
    </source>
</evidence>
<evidence type="ECO:0000313" key="13">
    <source>
        <dbReference type="Proteomes" id="UP000619260"/>
    </source>
</evidence>
<dbReference type="InterPro" id="IPR036890">
    <property type="entry name" value="HATPase_C_sf"/>
</dbReference>
<evidence type="ECO:0000256" key="9">
    <source>
        <dbReference type="SAM" id="MobiDB-lite"/>
    </source>
</evidence>
<dbReference type="AlphaFoldDB" id="A0A8J4DTA3"/>
<dbReference type="InterPro" id="IPR003594">
    <property type="entry name" value="HATPase_dom"/>
</dbReference>
<keyword evidence="10" id="KW-1133">Transmembrane helix</keyword>
<evidence type="ECO:0000256" key="10">
    <source>
        <dbReference type="SAM" id="Phobius"/>
    </source>
</evidence>
<proteinExistence type="predicted"/>
<evidence type="ECO:0000256" key="8">
    <source>
        <dbReference type="ARBA" id="ARBA00023012"/>
    </source>
</evidence>
<dbReference type="Pfam" id="PF02518">
    <property type="entry name" value="HATPase_c"/>
    <property type="match status" value="1"/>
</dbReference>
<dbReference type="Pfam" id="PF07730">
    <property type="entry name" value="HisKA_3"/>
    <property type="match status" value="1"/>
</dbReference>
<keyword evidence="10" id="KW-0472">Membrane</keyword>
<keyword evidence="7" id="KW-0067">ATP-binding</keyword>
<dbReference type="Gene3D" id="1.20.5.1930">
    <property type="match status" value="1"/>
</dbReference>
<sequence>MLPVPHFYRGPMNALRALWAPRTWRATAHALAGLVLGLLVASVLVTLLVLWWAALFSLLAGPTGTWALVTVYVLWTFGAPVPLLWFIRAAGRLQRARFRWLLGVDLPRPLPVEGSGLRRLVREWRSPATGRQLTYHVVALFIGVVGGGVLLACWSAVPVAVGFVAGDWNDDWYPGFGVTVTALAPALLFGAPWVARGLAHVDTLAARELLGRSRADELAEQVAALARSRAEIVAATDAERRRIERDLHDGAQQRLVSLAMNLGMARAALDRDGASLDRAREAVREAHDEAKLALTELREFVRGLHAAVLNDRGLDAALSGIAARAPFPVRLRVDVDERCPPSVEAIAYFIVSEALTNVAKHAGARHADVSVERTGTILRIVVTDDGNGGADPERGTGLRGLARRAASVDGTLDVRSPPGGPTTVTAELPCTPEEP</sequence>
<keyword evidence="4" id="KW-0808">Transferase</keyword>
<dbReference type="CDD" id="cd16917">
    <property type="entry name" value="HATPase_UhpB-NarQ-NarX-like"/>
    <property type="match status" value="1"/>
</dbReference>
<protein>
    <recommendedName>
        <fullName evidence="2">histidine kinase</fullName>
        <ecNumber evidence="2">2.7.13.3</ecNumber>
    </recommendedName>
</protein>
<feature type="transmembrane region" description="Helical" evidence="10">
    <location>
        <begin position="66"/>
        <end position="87"/>
    </location>
</feature>
<evidence type="ECO:0000256" key="2">
    <source>
        <dbReference type="ARBA" id="ARBA00012438"/>
    </source>
</evidence>
<evidence type="ECO:0000256" key="3">
    <source>
        <dbReference type="ARBA" id="ARBA00022553"/>
    </source>
</evidence>
<dbReference type="InterPro" id="IPR011712">
    <property type="entry name" value="Sig_transdc_His_kin_sub3_dim/P"/>
</dbReference>
<dbReference type="Proteomes" id="UP000619260">
    <property type="component" value="Unassembled WGS sequence"/>
</dbReference>
<name>A0A8J4DTA3_9ACTN</name>
<evidence type="ECO:0000313" key="12">
    <source>
        <dbReference type="EMBL" id="GIJ49031.1"/>
    </source>
</evidence>
<evidence type="ECO:0000256" key="1">
    <source>
        <dbReference type="ARBA" id="ARBA00000085"/>
    </source>
</evidence>
<accession>A0A8J4DTA3</accession>
<organism evidence="12 13">
    <name type="scientific">Virgisporangium aliadipatigenens</name>
    <dbReference type="NCBI Taxonomy" id="741659"/>
    <lineage>
        <taxon>Bacteria</taxon>
        <taxon>Bacillati</taxon>
        <taxon>Actinomycetota</taxon>
        <taxon>Actinomycetes</taxon>
        <taxon>Micromonosporales</taxon>
        <taxon>Micromonosporaceae</taxon>
        <taxon>Virgisporangium</taxon>
    </lineage>
</organism>
<feature type="region of interest" description="Disordered" evidence="9">
    <location>
        <begin position="407"/>
        <end position="435"/>
    </location>
</feature>
<keyword evidence="6 12" id="KW-0418">Kinase</keyword>
<dbReference type="GO" id="GO:0000155">
    <property type="term" value="F:phosphorelay sensor kinase activity"/>
    <property type="evidence" value="ECO:0007669"/>
    <property type="project" value="InterPro"/>
</dbReference>
<dbReference type="EMBL" id="BOPF01000024">
    <property type="protein sequence ID" value="GIJ49031.1"/>
    <property type="molecule type" value="Genomic_DNA"/>
</dbReference>
<dbReference type="PANTHER" id="PTHR24421:SF10">
    <property type="entry name" value="NITRATE_NITRITE SENSOR PROTEIN NARQ"/>
    <property type="match status" value="1"/>
</dbReference>
<dbReference type="GO" id="GO:0005524">
    <property type="term" value="F:ATP binding"/>
    <property type="evidence" value="ECO:0007669"/>
    <property type="project" value="UniProtKB-KW"/>
</dbReference>
<gene>
    <name evidence="12" type="ORF">Val02_59170</name>
</gene>
<keyword evidence="8" id="KW-0902">Two-component regulatory system</keyword>